<evidence type="ECO:0000256" key="6">
    <source>
        <dbReference type="SAM" id="SignalP"/>
    </source>
</evidence>
<dbReference type="CDD" id="cd00161">
    <property type="entry name" value="beta-trefoil_Ricin-like"/>
    <property type="match status" value="2"/>
</dbReference>
<gene>
    <name evidence="8" type="ORF">K7472_00715</name>
</gene>
<evidence type="ECO:0000256" key="3">
    <source>
        <dbReference type="ARBA" id="ARBA00022801"/>
    </source>
</evidence>
<dbReference type="Pfam" id="PF14200">
    <property type="entry name" value="RicinB_lectin_2"/>
    <property type="match status" value="3"/>
</dbReference>
<dbReference type="Pfam" id="PF16499">
    <property type="entry name" value="Melibiase_2"/>
    <property type="match status" value="2"/>
</dbReference>
<dbReference type="Gene3D" id="2.60.40.1180">
    <property type="entry name" value="Golgi alpha-mannosidase II"/>
    <property type="match status" value="1"/>
</dbReference>
<dbReference type="InterPro" id="IPR000772">
    <property type="entry name" value="Ricin_B_lectin"/>
</dbReference>
<dbReference type="InterPro" id="IPR000111">
    <property type="entry name" value="Glyco_hydro_27/36_CS"/>
</dbReference>
<dbReference type="SMART" id="SM00458">
    <property type="entry name" value="RICIN"/>
    <property type="match status" value="2"/>
</dbReference>
<dbReference type="Gene3D" id="2.80.10.50">
    <property type="match status" value="2"/>
</dbReference>
<dbReference type="PROSITE" id="PS00512">
    <property type="entry name" value="ALPHA_GALACTOSIDASE"/>
    <property type="match status" value="1"/>
</dbReference>
<dbReference type="PANTHER" id="PTHR11452:SF42">
    <property type="entry name" value="ALPHA-GALACTOSIDASE"/>
    <property type="match status" value="1"/>
</dbReference>
<dbReference type="CDD" id="cd14792">
    <property type="entry name" value="GH27"/>
    <property type="match status" value="1"/>
</dbReference>
<organism evidence="8 9">
    <name type="scientific">Streptantibioticus parmotrematis</name>
    <dbReference type="NCBI Taxonomy" id="2873249"/>
    <lineage>
        <taxon>Bacteria</taxon>
        <taxon>Bacillati</taxon>
        <taxon>Actinomycetota</taxon>
        <taxon>Actinomycetes</taxon>
        <taxon>Kitasatosporales</taxon>
        <taxon>Streptomycetaceae</taxon>
        <taxon>Streptantibioticus</taxon>
    </lineage>
</organism>
<proteinExistence type="inferred from homology"/>
<dbReference type="InterPro" id="IPR013780">
    <property type="entry name" value="Glyco_hydro_b"/>
</dbReference>
<dbReference type="InterPro" id="IPR035992">
    <property type="entry name" value="Ricin_B-like_lectins"/>
</dbReference>
<feature type="signal peptide" evidence="6">
    <location>
        <begin position="1"/>
        <end position="34"/>
    </location>
</feature>
<evidence type="ECO:0000313" key="9">
    <source>
        <dbReference type="Proteomes" id="UP001198565"/>
    </source>
</evidence>
<name>A0ABS7QNC5_9ACTN</name>
<evidence type="ECO:0000313" key="8">
    <source>
        <dbReference type="EMBL" id="MBY8883367.1"/>
    </source>
</evidence>
<dbReference type="SUPFAM" id="SSF51011">
    <property type="entry name" value="Glycosyl hydrolase domain"/>
    <property type="match status" value="1"/>
</dbReference>
<protein>
    <recommendedName>
        <fullName evidence="5">Alpha-galactosidase</fullName>
        <ecNumber evidence="5">3.2.1.22</ecNumber>
    </recommendedName>
    <alternativeName>
        <fullName evidence="5">Melibiase</fullName>
    </alternativeName>
</protein>
<dbReference type="PANTHER" id="PTHR11452">
    <property type="entry name" value="ALPHA-GALACTOSIDASE/ALPHA-N-ACETYLGALACTOSAMINIDASE"/>
    <property type="match status" value="1"/>
</dbReference>
<dbReference type="PRINTS" id="PR00740">
    <property type="entry name" value="GLHYDRLASE27"/>
</dbReference>
<comment type="similarity">
    <text evidence="1 5">Belongs to the glycosyl hydrolase 27 family.</text>
</comment>
<keyword evidence="9" id="KW-1185">Reference proteome</keyword>
<dbReference type="SUPFAM" id="SSF51445">
    <property type="entry name" value="(Trans)glycosidases"/>
    <property type="match status" value="1"/>
</dbReference>
<dbReference type="EC" id="3.2.1.22" evidence="5"/>
<evidence type="ECO:0000259" key="7">
    <source>
        <dbReference type="SMART" id="SM00458"/>
    </source>
</evidence>
<dbReference type="Proteomes" id="UP001198565">
    <property type="component" value="Unassembled WGS sequence"/>
</dbReference>
<keyword evidence="3 5" id="KW-0378">Hydrolase</keyword>
<evidence type="ECO:0000256" key="4">
    <source>
        <dbReference type="ARBA" id="ARBA00023295"/>
    </source>
</evidence>
<keyword evidence="5" id="KW-1015">Disulfide bond</keyword>
<keyword evidence="2 6" id="KW-0732">Signal</keyword>
<keyword evidence="4 5" id="KW-0326">Glycosidase</keyword>
<dbReference type="SUPFAM" id="SSF50370">
    <property type="entry name" value="Ricin B-like lectins"/>
    <property type="match status" value="2"/>
</dbReference>
<evidence type="ECO:0000256" key="5">
    <source>
        <dbReference type="RuleBase" id="RU361168"/>
    </source>
</evidence>
<feature type="domain" description="Ricin B lectin" evidence="7">
    <location>
        <begin position="592"/>
        <end position="729"/>
    </location>
</feature>
<dbReference type="InterPro" id="IPR041233">
    <property type="entry name" value="Melibiase_C"/>
</dbReference>
<sequence length="732" mass="76753">MASIRSVLTRWLLTLGMAAAVLPAAVGSATPASAEANGVATTPPMGWSSWSYIRSNPTEADIEAQAKAMSTSGLVAHGYRYVNIDDFWYLDPKTTVDAYGRWETDPARFPHGMAAVADYVHGLGEKFGMYLTPGIPVAAYQNNTPIAGTSFHARDIVSDTSRYETNYNFGSGRMYYIDYTKNPAAAQAYLDSWADQLASLGVDYLKMDGVGDGDMADVEHWSQALRQTGRPIHFELSNSLDVANAATWRTYANGWRVSGDVECYCGTGGSSFPLTDWSNVSARFSIAPKWTPYVGPGGWMDLDSVEVGNGDDDGLTPDERRTQLTLWAIEGAPLLLGTDLTHLDAGDLKLLTNDEVIGVDQAGHPAHPVDQLTSGQVWAAPNGDGSYTVALFNLGSSTATVTANWSDIGFTGSAAVRDLWSHTDLGSATGSFGASLAPHASRLLRVTPAAGSHPAAMPYALVNDATGEYLDVAGASTADGAGIVQSASNGAADQRWLLLPAGDGTYTVENVASGKVLHVPSGGGSGAQLIQSADDHAAGSHWNAVRGDDGTYQLTARSNGLAADTQGGEVVQATASSATTQRWSLVPEPDPGTAYKLVNGASGGRMDVDGDSTADGATVLQWQDNGQADQRWTLAPAGGGAYTVTNANSGKLLNVPGPTTAEGTQLIQYHDDGNSNSRWTLVDAGPNAVQLRSVYDGDLVDLDNSSLSDGAAVLQWPADSGANQTWTLVPAN</sequence>
<dbReference type="EMBL" id="JAINVZ010000001">
    <property type="protein sequence ID" value="MBY8883367.1"/>
    <property type="molecule type" value="Genomic_DNA"/>
</dbReference>
<dbReference type="Pfam" id="PF17801">
    <property type="entry name" value="Melibiase_C"/>
    <property type="match status" value="1"/>
</dbReference>
<dbReference type="InterPro" id="IPR013785">
    <property type="entry name" value="Aldolase_TIM"/>
</dbReference>
<dbReference type="PROSITE" id="PS50231">
    <property type="entry name" value="RICIN_B_LECTIN"/>
    <property type="match status" value="2"/>
</dbReference>
<dbReference type="InterPro" id="IPR002241">
    <property type="entry name" value="Glyco_hydro_27"/>
</dbReference>
<dbReference type="InterPro" id="IPR017853">
    <property type="entry name" value="GH"/>
</dbReference>
<evidence type="ECO:0000256" key="2">
    <source>
        <dbReference type="ARBA" id="ARBA00022729"/>
    </source>
</evidence>
<feature type="domain" description="Ricin B lectin" evidence="7">
    <location>
        <begin position="456"/>
        <end position="586"/>
    </location>
</feature>
<feature type="chain" id="PRO_5047370040" description="Alpha-galactosidase" evidence="6">
    <location>
        <begin position="35"/>
        <end position="732"/>
    </location>
</feature>
<comment type="caution">
    <text evidence="8">The sequence shown here is derived from an EMBL/GenBank/DDBJ whole genome shotgun (WGS) entry which is preliminary data.</text>
</comment>
<comment type="catalytic activity">
    <reaction evidence="5">
        <text>Hydrolysis of terminal, non-reducing alpha-D-galactose residues in alpha-D-galactosides, including galactose oligosaccharides, galactomannans and galactolipids.</text>
        <dbReference type="EC" id="3.2.1.22"/>
    </reaction>
</comment>
<dbReference type="Gene3D" id="3.20.20.70">
    <property type="entry name" value="Aldolase class I"/>
    <property type="match status" value="1"/>
</dbReference>
<dbReference type="RefSeq" id="WP_222972943.1">
    <property type="nucleotide sequence ID" value="NZ_JAINVZ010000001.1"/>
</dbReference>
<reference evidence="8 9" key="1">
    <citation type="submission" date="2021-08" db="EMBL/GenBank/DDBJ databases">
        <title>Streptomyces sp. PTM05 isolated from lichen.</title>
        <authorList>
            <person name="Somphong A."/>
            <person name="Phongsopitanun W."/>
            <person name="Tanasupawat S."/>
        </authorList>
    </citation>
    <scope>NUCLEOTIDE SEQUENCE [LARGE SCALE GENOMIC DNA]</scope>
    <source>
        <strain evidence="8 9">Ptm05</strain>
    </source>
</reference>
<accession>A0ABS7QNC5</accession>
<evidence type="ECO:0000256" key="1">
    <source>
        <dbReference type="ARBA" id="ARBA00009743"/>
    </source>
</evidence>